<feature type="domain" description="Flavodoxin-like" evidence="4">
    <location>
        <begin position="40"/>
        <end position="174"/>
    </location>
</feature>
<keyword evidence="3" id="KW-0732">Signal</keyword>
<dbReference type="InterPro" id="IPR029039">
    <property type="entry name" value="Flavoprotein-like_sf"/>
</dbReference>
<keyword evidence="2" id="KW-0288">FMN</keyword>
<evidence type="ECO:0000313" key="5">
    <source>
        <dbReference type="EMBL" id="TVZ70236.1"/>
    </source>
</evidence>
<evidence type="ECO:0000256" key="2">
    <source>
        <dbReference type="ARBA" id="ARBA00022643"/>
    </source>
</evidence>
<dbReference type="GO" id="GO:0010181">
    <property type="term" value="F:FMN binding"/>
    <property type="evidence" value="ECO:0007669"/>
    <property type="project" value="InterPro"/>
</dbReference>
<name>A0A542BUM9_SERFO</name>
<dbReference type="AlphaFoldDB" id="A0A542BUM9"/>
<accession>A0A542BUM9</accession>
<protein>
    <submittedName>
        <fullName evidence="5">Flavodoxin</fullName>
    </submittedName>
</protein>
<proteinExistence type="predicted"/>
<dbReference type="OrthoDB" id="9806505at2"/>
<feature type="signal peptide" evidence="3">
    <location>
        <begin position="1"/>
        <end position="25"/>
    </location>
</feature>
<evidence type="ECO:0000256" key="1">
    <source>
        <dbReference type="ARBA" id="ARBA00022630"/>
    </source>
</evidence>
<evidence type="ECO:0000256" key="3">
    <source>
        <dbReference type="SAM" id="SignalP"/>
    </source>
</evidence>
<evidence type="ECO:0000259" key="4">
    <source>
        <dbReference type="Pfam" id="PF12682"/>
    </source>
</evidence>
<reference evidence="5" key="1">
    <citation type="submission" date="2019-06" db="EMBL/GenBank/DDBJ databases">
        <authorList>
            <person name="Deangelis K."/>
            <person name="Huntemann M."/>
            <person name="Clum A."/>
            <person name="Pillay M."/>
            <person name="Palaniappan K."/>
            <person name="Varghese N."/>
            <person name="Mikhailova N."/>
            <person name="Stamatis D."/>
            <person name="Reddy T."/>
            <person name="Daum C."/>
            <person name="Shapiro N."/>
            <person name="Ivanova N."/>
            <person name="Kyrpides N."/>
            <person name="Woyke T."/>
        </authorList>
    </citation>
    <scope>NUCLEOTIDE SEQUENCE [LARGE SCALE GENOMIC DNA]</scope>
    <source>
        <strain evidence="5">128R</strain>
    </source>
</reference>
<dbReference type="PANTHER" id="PTHR39201">
    <property type="entry name" value="EXPORTED PROTEIN-RELATED"/>
    <property type="match status" value="1"/>
</dbReference>
<reference evidence="5" key="2">
    <citation type="submission" date="2019-08" db="EMBL/GenBank/DDBJ databases">
        <title>Investigation of anaerobic lignin degradation for improved lignocellulosic biofuels.</title>
        <authorList>
            <person name="Deangelis K.PhD."/>
        </authorList>
    </citation>
    <scope>NUCLEOTIDE SEQUENCE [LARGE SCALE GENOMIC DNA]</scope>
    <source>
        <strain evidence="5">128R</strain>
    </source>
</reference>
<dbReference type="EMBL" id="VISQ01000001">
    <property type="protein sequence ID" value="TVZ70236.1"/>
    <property type="molecule type" value="Genomic_DNA"/>
</dbReference>
<dbReference type="Gene3D" id="3.40.50.360">
    <property type="match status" value="1"/>
</dbReference>
<sequence length="203" mass="22894">MGRLASVKWITVMLLLISMAIPVFASANQVSATSGKQKVKALIVYYSWSNNTRTMAEFMQRHTGFDMEELDVVKPYIRDYETLLDQVREEEKRGYLPELKPLKSDLAAYDVIFVGSPLWIYTLSSPVMSFLSSNDLSGKVVIPFATRGTSTPDRLYAKFAELCPGSRLMTGFDITRGGFHDAQPALINWLDHTVNELEENTLQ</sequence>
<dbReference type="PANTHER" id="PTHR39201:SF1">
    <property type="entry name" value="FLAVODOXIN-LIKE DOMAIN-CONTAINING PROTEIN"/>
    <property type="match status" value="1"/>
</dbReference>
<dbReference type="Pfam" id="PF12682">
    <property type="entry name" value="Flavodoxin_4"/>
    <property type="match status" value="1"/>
</dbReference>
<keyword evidence="1" id="KW-0285">Flavoprotein</keyword>
<dbReference type="SUPFAM" id="SSF52218">
    <property type="entry name" value="Flavoproteins"/>
    <property type="match status" value="1"/>
</dbReference>
<feature type="chain" id="PRO_5021980950" evidence="3">
    <location>
        <begin position="26"/>
        <end position="203"/>
    </location>
</feature>
<comment type="caution">
    <text evidence="5">The sequence shown here is derived from an EMBL/GenBank/DDBJ whole genome shotgun (WGS) entry which is preliminary data.</text>
</comment>
<dbReference type="InterPro" id="IPR008254">
    <property type="entry name" value="Flavodoxin/NO_synth"/>
</dbReference>
<organism evidence="5">
    <name type="scientific">Serratia fonticola</name>
    <dbReference type="NCBI Taxonomy" id="47917"/>
    <lineage>
        <taxon>Bacteria</taxon>
        <taxon>Pseudomonadati</taxon>
        <taxon>Pseudomonadota</taxon>
        <taxon>Gammaproteobacteria</taxon>
        <taxon>Enterobacterales</taxon>
        <taxon>Yersiniaceae</taxon>
        <taxon>Serratia</taxon>
    </lineage>
</organism>
<gene>
    <name evidence="5" type="ORF">FHU10_2793</name>
</gene>